<comment type="caution">
    <text evidence="10">The sequence shown here is derived from an EMBL/GenBank/DDBJ whole genome shotgun (WGS) entry which is preliminary data.</text>
</comment>
<proteinExistence type="inferred from homology"/>
<dbReference type="InterPro" id="IPR017972">
    <property type="entry name" value="Cyt_P450_CS"/>
</dbReference>
<evidence type="ECO:0000256" key="3">
    <source>
        <dbReference type="ARBA" id="ARBA00022617"/>
    </source>
</evidence>
<name>A0A179I545_CORDF</name>
<dbReference type="Gene3D" id="1.10.630.10">
    <property type="entry name" value="Cytochrome P450"/>
    <property type="match status" value="1"/>
</dbReference>
<dbReference type="PRINTS" id="PR00385">
    <property type="entry name" value="P450"/>
</dbReference>
<reference evidence="10 11" key="1">
    <citation type="submission" date="2016-03" db="EMBL/GenBank/DDBJ databases">
        <title>Fine-scale spatial genetic structure of a fungal parasite of coffee scale insects.</title>
        <authorList>
            <person name="Jackson D."/>
            <person name="Zemenick K.A."/>
            <person name="Malloure B."/>
            <person name="Quandt C.A."/>
            <person name="James T.Y."/>
        </authorList>
    </citation>
    <scope>NUCLEOTIDE SEQUENCE [LARGE SCALE GENOMIC DNA]</scope>
    <source>
        <strain evidence="10 11">UM487</strain>
    </source>
</reference>
<dbReference type="InterPro" id="IPR050121">
    <property type="entry name" value="Cytochrome_P450_monoxygenase"/>
</dbReference>
<dbReference type="GO" id="GO:0004497">
    <property type="term" value="F:monooxygenase activity"/>
    <property type="evidence" value="ECO:0007669"/>
    <property type="project" value="UniProtKB-KW"/>
</dbReference>
<dbReference type="InterPro" id="IPR036396">
    <property type="entry name" value="Cyt_P450_sf"/>
</dbReference>
<evidence type="ECO:0008006" key="12">
    <source>
        <dbReference type="Google" id="ProtNLM"/>
    </source>
</evidence>
<keyword evidence="5 9" id="KW-0560">Oxidoreductase</keyword>
<comment type="similarity">
    <text evidence="2 9">Belongs to the cytochrome P450 family.</text>
</comment>
<dbReference type="GO" id="GO:0016705">
    <property type="term" value="F:oxidoreductase activity, acting on paired donors, with incorporation or reduction of molecular oxygen"/>
    <property type="evidence" value="ECO:0007669"/>
    <property type="project" value="InterPro"/>
</dbReference>
<dbReference type="PRINTS" id="PR00463">
    <property type="entry name" value="EP450I"/>
</dbReference>
<dbReference type="CDD" id="cd11062">
    <property type="entry name" value="CYP58-like"/>
    <property type="match status" value="1"/>
</dbReference>
<dbReference type="SUPFAM" id="SSF48264">
    <property type="entry name" value="Cytochrome P450"/>
    <property type="match status" value="1"/>
</dbReference>
<evidence type="ECO:0000256" key="7">
    <source>
        <dbReference type="ARBA" id="ARBA00023033"/>
    </source>
</evidence>
<evidence type="ECO:0000256" key="9">
    <source>
        <dbReference type="RuleBase" id="RU000461"/>
    </source>
</evidence>
<keyword evidence="7 9" id="KW-0503">Monooxygenase</keyword>
<evidence type="ECO:0000313" key="10">
    <source>
        <dbReference type="EMBL" id="OAQ97404.1"/>
    </source>
</evidence>
<sequence>MAIPNFAADFTWDLAAYTTFACWVVYAACLGVYRLWYSPIAHLPGPKLAALTQYYEFYYDIILGGQYTFRIVEMHKQYGPVVRISPWEVHVSDHDFHSELYPGPHRRRHKWLFWAKQVRKLPTFACHCTEHLLTRCSSERLVCVTDNVTAASPNSALDSGLATLDHDHHRLRRTPLNQFFSTKSVRNLQPIIEERVDQLLRRLRREGQDRPTEPLDLMYPFSAYTNDVINEYAFARSDHLIEEPDFGAATTNSLLKGTHMGPIIKHMNWALTLVNALPESVSGRWVPGWDGWLKLKNDVLGQIRDIKATQGTKNWELNVDHPTIFHELLSSEMLPDVEKQTDRLAQDGQILVQGGTLTTSWALALAVFHLCHRPETLKKLRDELFEAIPNANEVVPLAQLESLPYLRAVIKETLRHSVGTSSRLSRIAPDESFDVADLDTGRSYHIPAGTVVSMSPYRTIMDASIFADPLVFRPERWLNEDERLDGYMIMFGGGTRVCLGQALAQAELHLMLAKLFRRWDCEMAADYFIPMPYKGSKGLRFLLEAF</sequence>
<dbReference type="OMA" id="VYHDREN"/>
<keyword evidence="4 8" id="KW-0479">Metal-binding</keyword>
<dbReference type="PANTHER" id="PTHR24305">
    <property type="entry name" value="CYTOCHROME P450"/>
    <property type="match status" value="1"/>
</dbReference>
<dbReference type="Pfam" id="PF00067">
    <property type="entry name" value="p450"/>
    <property type="match status" value="1"/>
</dbReference>
<comment type="cofactor">
    <cofactor evidence="1 8">
        <name>heme</name>
        <dbReference type="ChEBI" id="CHEBI:30413"/>
    </cofactor>
</comment>
<dbReference type="PANTHER" id="PTHR24305:SF157">
    <property type="entry name" value="N-ACETYLTRYPTOPHAN 6-HYDROXYLASE IVOC-RELATED"/>
    <property type="match status" value="1"/>
</dbReference>
<gene>
    <name evidence="10" type="ORF">LLEC1_02670</name>
</gene>
<evidence type="ECO:0000313" key="11">
    <source>
        <dbReference type="Proteomes" id="UP000243081"/>
    </source>
</evidence>
<dbReference type="GO" id="GO:0020037">
    <property type="term" value="F:heme binding"/>
    <property type="evidence" value="ECO:0007669"/>
    <property type="project" value="InterPro"/>
</dbReference>
<keyword evidence="11" id="KW-1185">Reference proteome</keyword>
<keyword evidence="6 8" id="KW-0408">Iron</keyword>
<dbReference type="GO" id="GO:0005506">
    <property type="term" value="F:iron ion binding"/>
    <property type="evidence" value="ECO:0007669"/>
    <property type="project" value="InterPro"/>
</dbReference>
<dbReference type="InterPro" id="IPR001128">
    <property type="entry name" value="Cyt_P450"/>
</dbReference>
<keyword evidence="3 8" id="KW-0349">Heme</keyword>
<evidence type="ECO:0000256" key="1">
    <source>
        <dbReference type="ARBA" id="ARBA00001971"/>
    </source>
</evidence>
<evidence type="ECO:0000256" key="5">
    <source>
        <dbReference type="ARBA" id="ARBA00023002"/>
    </source>
</evidence>
<dbReference type="EMBL" id="LUKN01003468">
    <property type="protein sequence ID" value="OAQ97404.1"/>
    <property type="molecule type" value="Genomic_DNA"/>
</dbReference>
<dbReference type="AlphaFoldDB" id="A0A179I545"/>
<evidence type="ECO:0000256" key="6">
    <source>
        <dbReference type="ARBA" id="ARBA00023004"/>
    </source>
</evidence>
<dbReference type="InterPro" id="IPR002401">
    <property type="entry name" value="Cyt_P450_E_grp-I"/>
</dbReference>
<dbReference type="PROSITE" id="PS00086">
    <property type="entry name" value="CYTOCHROME_P450"/>
    <property type="match status" value="1"/>
</dbReference>
<protein>
    <recommendedName>
        <fullName evidence="12">Cytochrome P450</fullName>
    </recommendedName>
</protein>
<evidence type="ECO:0000256" key="2">
    <source>
        <dbReference type="ARBA" id="ARBA00010617"/>
    </source>
</evidence>
<dbReference type="Proteomes" id="UP000243081">
    <property type="component" value="Unassembled WGS sequence"/>
</dbReference>
<evidence type="ECO:0000256" key="4">
    <source>
        <dbReference type="ARBA" id="ARBA00022723"/>
    </source>
</evidence>
<evidence type="ECO:0000256" key="8">
    <source>
        <dbReference type="PIRSR" id="PIRSR602401-1"/>
    </source>
</evidence>
<organism evidence="10 11">
    <name type="scientific">Cordyceps confragosa</name>
    <name type="common">Lecanicillium lecanii</name>
    <dbReference type="NCBI Taxonomy" id="2714763"/>
    <lineage>
        <taxon>Eukaryota</taxon>
        <taxon>Fungi</taxon>
        <taxon>Dikarya</taxon>
        <taxon>Ascomycota</taxon>
        <taxon>Pezizomycotina</taxon>
        <taxon>Sordariomycetes</taxon>
        <taxon>Hypocreomycetidae</taxon>
        <taxon>Hypocreales</taxon>
        <taxon>Cordycipitaceae</taxon>
        <taxon>Akanthomyces</taxon>
    </lineage>
</organism>
<feature type="binding site" description="axial binding residue" evidence="8">
    <location>
        <position position="498"/>
    </location>
    <ligand>
        <name>heme</name>
        <dbReference type="ChEBI" id="CHEBI:30413"/>
    </ligand>
    <ligandPart>
        <name>Fe</name>
        <dbReference type="ChEBI" id="CHEBI:18248"/>
    </ligandPart>
</feature>
<accession>A0A179I545</accession>
<dbReference type="OrthoDB" id="3945418at2759"/>